<dbReference type="Gramene" id="PUZ54728">
    <property type="protein sequence ID" value="PUZ54728"/>
    <property type="gene ID" value="GQ55_5G154600"/>
</dbReference>
<evidence type="ECO:0000313" key="2">
    <source>
        <dbReference type="Proteomes" id="UP000244336"/>
    </source>
</evidence>
<proteinExistence type="predicted"/>
<protein>
    <submittedName>
        <fullName evidence="1">Uncharacterized protein</fullName>
    </submittedName>
</protein>
<keyword evidence="2" id="KW-1185">Reference proteome</keyword>
<dbReference type="Proteomes" id="UP000244336">
    <property type="component" value="Chromosome 5"/>
</dbReference>
<name>A0A2T7DGN2_9POAL</name>
<gene>
    <name evidence="1" type="ORF">GQ55_5G154600</name>
</gene>
<organism evidence="1 2">
    <name type="scientific">Panicum hallii var. hallii</name>
    <dbReference type="NCBI Taxonomy" id="1504633"/>
    <lineage>
        <taxon>Eukaryota</taxon>
        <taxon>Viridiplantae</taxon>
        <taxon>Streptophyta</taxon>
        <taxon>Embryophyta</taxon>
        <taxon>Tracheophyta</taxon>
        <taxon>Spermatophyta</taxon>
        <taxon>Magnoliopsida</taxon>
        <taxon>Liliopsida</taxon>
        <taxon>Poales</taxon>
        <taxon>Poaceae</taxon>
        <taxon>PACMAD clade</taxon>
        <taxon>Panicoideae</taxon>
        <taxon>Panicodae</taxon>
        <taxon>Paniceae</taxon>
        <taxon>Panicinae</taxon>
        <taxon>Panicum</taxon>
        <taxon>Panicum sect. Panicum</taxon>
    </lineage>
</organism>
<reference evidence="1 2" key="1">
    <citation type="submission" date="2018-04" db="EMBL/GenBank/DDBJ databases">
        <title>WGS assembly of Panicum hallii var. hallii HAL2.</title>
        <authorList>
            <person name="Lovell J."/>
            <person name="Jenkins J."/>
            <person name="Lowry D."/>
            <person name="Mamidi S."/>
            <person name="Sreedasyam A."/>
            <person name="Weng X."/>
            <person name="Barry K."/>
            <person name="Bonette J."/>
            <person name="Campitelli B."/>
            <person name="Daum C."/>
            <person name="Gordon S."/>
            <person name="Gould B."/>
            <person name="Lipzen A."/>
            <person name="MacQueen A."/>
            <person name="Palacio-Mejia J."/>
            <person name="Plott C."/>
            <person name="Shakirov E."/>
            <person name="Shu S."/>
            <person name="Yoshinaga Y."/>
            <person name="Zane M."/>
            <person name="Rokhsar D."/>
            <person name="Grimwood J."/>
            <person name="Schmutz J."/>
            <person name="Juenger T."/>
        </authorList>
    </citation>
    <scope>NUCLEOTIDE SEQUENCE [LARGE SCALE GENOMIC DNA]</scope>
    <source>
        <strain evidence="2">cv. HAL2</strain>
    </source>
</reference>
<dbReference type="EMBL" id="CM009753">
    <property type="protein sequence ID" value="PUZ54728.1"/>
    <property type="molecule type" value="Genomic_DNA"/>
</dbReference>
<sequence>MHKLLPNPTTVRNQADTSLTSPSARCPYTHLFLFLCKLPYVALANHTERRSSCFDGEFANDIIGAR</sequence>
<evidence type="ECO:0000313" key="1">
    <source>
        <dbReference type="EMBL" id="PUZ54728.1"/>
    </source>
</evidence>
<accession>A0A2T7DGN2</accession>
<dbReference type="AlphaFoldDB" id="A0A2T7DGN2"/>